<dbReference type="OrthoDB" id="229807at2759"/>
<keyword evidence="1" id="KW-0812">Transmembrane</keyword>
<protein>
    <submittedName>
        <fullName evidence="2">Uncharacterized protein</fullName>
    </submittedName>
</protein>
<sequence>MQSSSESIAASMLLEISGTLAELYAADSLLQGKTKIDKLLCCVSKADNKVHSQGSIENNGMKTKTTKRTTFDRPIESEASAVDRRAHQKTVVCATVMISNTITEASGLIVGSLFWICCNANPKTAGGGGIPLSQAIINFIIMLFGELVLSDSVVAYMSHKFKERYVIDIAHEWAGFRETQKSAILGLIAIVSLISSVCIMQIPDSFCLTSLMPNEEDWPLTQCPEIWVGRTRNLTNLIRVDDMYLTEWGDIV</sequence>
<keyword evidence="1" id="KW-1133">Transmembrane helix</keyword>
<name>A0A9W6ZXN9_9STRA</name>
<feature type="transmembrane region" description="Helical" evidence="1">
    <location>
        <begin position="183"/>
        <end position="202"/>
    </location>
</feature>
<dbReference type="AlphaFoldDB" id="A0A9W6ZXN9"/>
<dbReference type="Proteomes" id="UP001165082">
    <property type="component" value="Unassembled WGS sequence"/>
</dbReference>
<keyword evidence="3" id="KW-1185">Reference proteome</keyword>
<comment type="caution">
    <text evidence="2">The sequence shown here is derived from an EMBL/GenBank/DDBJ whole genome shotgun (WGS) entry which is preliminary data.</text>
</comment>
<evidence type="ECO:0000313" key="2">
    <source>
        <dbReference type="EMBL" id="GMH62307.1"/>
    </source>
</evidence>
<feature type="transmembrane region" description="Helical" evidence="1">
    <location>
        <begin position="91"/>
        <end position="116"/>
    </location>
</feature>
<organism evidence="2 3">
    <name type="scientific">Triparma retinervis</name>
    <dbReference type="NCBI Taxonomy" id="2557542"/>
    <lineage>
        <taxon>Eukaryota</taxon>
        <taxon>Sar</taxon>
        <taxon>Stramenopiles</taxon>
        <taxon>Ochrophyta</taxon>
        <taxon>Bolidophyceae</taxon>
        <taxon>Parmales</taxon>
        <taxon>Triparmaceae</taxon>
        <taxon>Triparma</taxon>
    </lineage>
</organism>
<reference evidence="2" key="1">
    <citation type="submission" date="2022-07" db="EMBL/GenBank/DDBJ databases">
        <title>Genome analysis of Parmales, a sister group of diatoms, reveals the evolutionary specialization of diatoms from phago-mixotrophs to photoautotrophs.</title>
        <authorList>
            <person name="Ban H."/>
            <person name="Sato S."/>
            <person name="Yoshikawa S."/>
            <person name="Kazumasa Y."/>
            <person name="Nakamura Y."/>
            <person name="Ichinomiya M."/>
            <person name="Saitoh K."/>
            <person name="Sato N."/>
            <person name="Blanc-Mathieu R."/>
            <person name="Endo H."/>
            <person name="Kuwata A."/>
            <person name="Ogata H."/>
        </authorList>
    </citation>
    <scope>NUCLEOTIDE SEQUENCE</scope>
</reference>
<accession>A0A9W6ZXN9</accession>
<dbReference type="EMBL" id="BRXZ01001100">
    <property type="protein sequence ID" value="GMH62307.1"/>
    <property type="molecule type" value="Genomic_DNA"/>
</dbReference>
<evidence type="ECO:0000256" key="1">
    <source>
        <dbReference type="SAM" id="Phobius"/>
    </source>
</evidence>
<evidence type="ECO:0000313" key="3">
    <source>
        <dbReference type="Proteomes" id="UP001165082"/>
    </source>
</evidence>
<keyword evidence="1" id="KW-0472">Membrane</keyword>
<gene>
    <name evidence="2" type="ORF">TrRE_jg5365</name>
</gene>
<feature type="transmembrane region" description="Helical" evidence="1">
    <location>
        <begin position="136"/>
        <end position="157"/>
    </location>
</feature>
<proteinExistence type="predicted"/>